<proteinExistence type="predicted"/>
<comment type="caution">
    <text evidence="2">The sequence shown here is derived from an EMBL/GenBank/DDBJ whole genome shotgun (WGS) entry which is preliminary data.</text>
</comment>
<evidence type="ECO:0000313" key="3">
    <source>
        <dbReference type="Proteomes" id="UP000645217"/>
    </source>
</evidence>
<dbReference type="EMBL" id="BMNT01000009">
    <property type="protein sequence ID" value="GGK77226.1"/>
    <property type="molecule type" value="Genomic_DNA"/>
</dbReference>
<reference evidence="2" key="1">
    <citation type="journal article" date="2014" name="Int. J. Syst. Evol. Microbiol.">
        <title>Complete genome sequence of Corynebacterium casei LMG S-19264T (=DSM 44701T), isolated from a smear-ripened cheese.</title>
        <authorList>
            <consortium name="US DOE Joint Genome Institute (JGI-PGF)"/>
            <person name="Walter F."/>
            <person name="Albersmeier A."/>
            <person name="Kalinowski J."/>
            <person name="Ruckert C."/>
        </authorList>
    </citation>
    <scope>NUCLEOTIDE SEQUENCE</scope>
    <source>
        <strain evidence="2">JCM 13064</strain>
    </source>
</reference>
<dbReference type="AlphaFoldDB" id="A0A917QYR9"/>
<protein>
    <submittedName>
        <fullName evidence="2">Uncharacterized protein</fullName>
    </submittedName>
</protein>
<reference evidence="2" key="2">
    <citation type="submission" date="2020-09" db="EMBL/GenBank/DDBJ databases">
        <authorList>
            <person name="Sun Q."/>
            <person name="Ohkuma M."/>
        </authorList>
    </citation>
    <scope>NUCLEOTIDE SEQUENCE</scope>
    <source>
        <strain evidence="2">JCM 13064</strain>
    </source>
</reference>
<organism evidence="2 3">
    <name type="scientific">Sphaerisporangium melleum</name>
    <dbReference type="NCBI Taxonomy" id="321316"/>
    <lineage>
        <taxon>Bacteria</taxon>
        <taxon>Bacillati</taxon>
        <taxon>Actinomycetota</taxon>
        <taxon>Actinomycetes</taxon>
        <taxon>Streptosporangiales</taxon>
        <taxon>Streptosporangiaceae</taxon>
        <taxon>Sphaerisporangium</taxon>
    </lineage>
</organism>
<accession>A0A917QYR9</accession>
<name>A0A917QYR9_9ACTN</name>
<keyword evidence="3" id="KW-1185">Reference proteome</keyword>
<sequence length="59" mass="6360">MRRHRTDWLSLLAGLLFVGVGVRYVSGPGPAPEAMIPILIIGLGLAGFIGVLTKAFRKR</sequence>
<keyword evidence="1" id="KW-0812">Transmembrane</keyword>
<feature type="transmembrane region" description="Helical" evidence="1">
    <location>
        <begin position="35"/>
        <end position="56"/>
    </location>
</feature>
<dbReference type="RefSeq" id="WP_189162681.1">
    <property type="nucleotide sequence ID" value="NZ_BMNT01000009.1"/>
</dbReference>
<keyword evidence="1" id="KW-0472">Membrane</keyword>
<evidence type="ECO:0000313" key="2">
    <source>
        <dbReference type="EMBL" id="GGK77226.1"/>
    </source>
</evidence>
<dbReference type="Proteomes" id="UP000645217">
    <property type="component" value="Unassembled WGS sequence"/>
</dbReference>
<gene>
    <name evidence="2" type="ORF">GCM10007964_19960</name>
</gene>
<keyword evidence="1" id="KW-1133">Transmembrane helix</keyword>
<evidence type="ECO:0000256" key="1">
    <source>
        <dbReference type="SAM" id="Phobius"/>
    </source>
</evidence>